<feature type="signal peptide" evidence="2">
    <location>
        <begin position="1"/>
        <end position="19"/>
    </location>
</feature>
<keyword evidence="2" id="KW-0732">Signal</keyword>
<evidence type="ECO:0000313" key="4">
    <source>
        <dbReference type="Proteomes" id="UP001321760"/>
    </source>
</evidence>
<accession>A0AAV9G3B6</accession>
<keyword evidence="4" id="KW-1185">Reference proteome</keyword>
<dbReference type="Gene3D" id="2.120.10.10">
    <property type="match status" value="3"/>
</dbReference>
<reference evidence="3" key="2">
    <citation type="submission" date="2023-05" db="EMBL/GenBank/DDBJ databases">
        <authorList>
            <consortium name="Lawrence Berkeley National Laboratory"/>
            <person name="Steindorff A."/>
            <person name="Hensen N."/>
            <person name="Bonometti L."/>
            <person name="Westerberg I."/>
            <person name="Brannstrom I.O."/>
            <person name="Guillou S."/>
            <person name="Cros-Aarteil S."/>
            <person name="Calhoun S."/>
            <person name="Haridas S."/>
            <person name="Kuo A."/>
            <person name="Mondo S."/>
            <person name="Pangilinan J."/>
            <person name="Riley R."/>
            <person name="Labutti K."/>
            <person name="Andreopoulos B."/>
            <person name="Lipzen A."/>
            <person name="Chen C."/>
            <person name="Yanf M."/>
            <person name="Daum C."/>
            <person name="Ng V."/>
            <person name="Clum A."/>
            <person name="Ohm R."/>
            <person name="Martin F."/>
            <person name="Silar P."/>
            <person name="Natvig D."/>
            <person name="Lalanne C."/>
            <person name="Gautier V."/>
            <person name="Ament-Velasquez S.L."/>
            <person name="Kruys A."/>
            <person name="Hutchinson M.I."/>
            <person name="Powell A.J."/>
            <person name="Barry K."/>
            <person name="Miller A.N."/>
            <person name="Grigoriev I.V."/>
            <person name="Debuchy R."/>
            <person name="Gladieux P."/>
            <person name="Thoren M.H."/>
            <person name="Johannesson H."/>
        </authorList>
    </citation>
    <scope>NUCLEOTIDE SEQUENCE</scope>
    <source>
        <strain evidence="3">PSN243</strain>
    </source>
</reference>
<evidence type="ECO:0008006" key="5">
    <source>
        <dbReference type="Google" id="ProtNLM"/>
    </source>
</evidence>
<feature type="chain" id="PRO_5043642365" description="Glycoside Hydrolase Family 93" evidence="2">
    <location>
        <begin position="20"/>
        <end position="559"/>
    </location>
</feature>
<reference evidence="3" key="1">
    <citation type="journal article" date="2023" name="Mol. Phylogenet. Evol.">
        <title>Genome-scale phylogeny and comparative genomics of the fungal order Sordariales.</title>
        <authorList>
            <person name="Hensen N."/>
            <person name="Bonometti L."/>
            <person name="Westerberg I."/>
            <person name="Brannstrom I.O."/>
            <person name="Guillou S."/>
            <person name="Cros-Aarteil S."/>
            <person name="Calhoun S."/>
            <person name="Haridas S."/>
            <person name="Kuo A."/>
            <person name="Mondo S."/>
            <person name="Pangilinan J."/>
            <person name="Riley R."/>
            <person name="LaButti K."/>
            <person name="Andreopoulos B."/>
            <person name="Lipzen A."/>
            <person name="Chen C."/>
            <person name="Yan M."/>
            <person name="Daum C."/>
            <person name="Ng V."/>
            <person name="Clum A."/>
            <person name="Steindorff A."/>
            <person name="Ohm R.A."/>
            <person name="Martin F."/>
            <person name="Silar P."/>
            <person name="Natvig D.O."/>
            <person name="Lalanne C."/>
            <person name="Gautier V."/>
            <person name="Ament-Velasquez S.L."/>
            <person name="Kruys A."/>
            <person name="Hutchinson M.I."/>
            <person name="Powell A.J."/>
            <person name="Barry K."/>
            <person name="Miller A.N."/>
            <person name="Grigoriev I.V."/>
            <person name="Debuchy R."/>
            <person name="Gladieux P."/>
            <person name="Hiltunen Thoren M."/>
            <person name="Johannesson H."/>
        </authorList>
    </citation>
    <scope>NUCLEOTIDE SEQUENCE</scope>
    <source>
        <strain evidence="3">PSN243</strain>
    </source>
</reference>
<evidence type="ECO:0000313" key="3">
    <source>
        <dbReference type="EMBL" id="KAK4442502.1"/>
    </source>
</evidence>
<dbReference type="InterPro" id="IPR036278">
    <property type="entry name" value="Sialidase_sf"/>
</dbReference>
<proteinExistence type="predicted"/>
<feature type="region of interest" description="Disordered" evidence="1">
    <location>
        <begin position="23"/>
        <end position="43"/>
    </location>
</feature>
<dbReference type="SUPFAM" id="SSF50939">
    <property type="entry name" value="Sialidases"/>
    <property type="match status" value="2"/>
</dbReference>
<name>A0AAV9G3B6_9PEZI</name>
<gene>
    <name evidence="3" type="ORF">QBC34DRAFT_454663</name>
</gene>
<dbReference type="Proteomes" id="UP001321760">
    <property type="component" value="Unassembled WGS sequence"/>
</dbReference>
<dbReference type="PANTHER" id="PTHR38792:SF3">
    <property type="entry name" value="BNR_ASP-BOX REPEAT DOMAIN PROTEIN (AFU_ORTHOLOGUE AFUA_7G06430)-RELATED"/>
    <property type="match status" value="1"/>
</dbReference>
<evidence type="ECO:0000256" key="1">
    <source>
        <dbReference type="SAM" id="MobiDB-lite"/>
    </source>
</evidence>
<sequence length="559" mass="58880">MLVPLRMLIAALLAFIATASPGLVSPRQSPSTPTPVPIQSVSEPSTVIPAPGGWGVHLTPFHNSTSNVSGIVAAYVTSTNTHRSQLDTSISTDDGKSWQYLSTVTINTADLDEVIGAPTALQLSTGVMLVAAEFVKSGSNQSVIRVVRSNEQGSNWTVIGDLEPQALGNVNYRERGPFLWVNGKQEVQLYYSAMPAAGTGHTDAILVKKLTDSGQTWALDSKVVSEDLGSTFPSVASFGNGSDLICVFQTTTSPKTGHEHDITAISSAISHDGGETWVDDRIVYQADYNVGAPHVATIGGSLVITFTTEDGCSLRMLVSKDGISWAPTDPSILELRVSMPTVYGTSTGEMLVLYTGEDEALKSSRWTLNTSSSVSRRQAGSTANAPGTLAAHNVSGPGPIVTIAAHGFNVRATSYRDPTSSVVKLVSSYHVLKEQGGAENAVKVAQSTDNGLTWSDLGTMSNGAGDGSGLGPVSVLQMRSGKLMAVYQDHGTKNGDNFTISASISSDGGQNWQYIHVSTTQPLSIMLANTALTPVQYSLEKMSSDTLSNNHSRLGAPFL</sequence>
<evidence type="ECO:0000256" key="2">
    <source>
        <dbReference type="SAM" id="SignalP"/>
    </source>
</evidence>
<dbReference type="AlphaFoldDB" id="A0AAV9G3B6"/>
<dbReference type="EMBL" id="MU866014">
    <property type="protein sequence ID" value="KAK4442502.1"/>
    <property type="molecule type" value="Genomic_DNA"/>
</dbReference>
<protein>
    <recommendedName>
        <fullName evidence="5">Glycoside Hydrolase Family 93</fullName>
    </recommendedName>
</protein>
<feature type="compositionally biased region" description="Polar residues" evidence="1">
    <location>
        <begin position="26"/>
        <end position="43"/>
    </location>
</feature>
<dbReference type="CDD" id="cd15482">
    <property type="entry name" value="Sialidase_non-viral"/>
    <property type="match status" value="2"/>
</dbReference>
<organism evidence="3 4">
    <name type="scientific">Podospora aff. communis PSN243</name>
    <dbReference type="NCBI Taxonomy" id="3040156"/>
    <lineage>
        <taxon>Eukaryota</taxon>
        <taxon>Fungi</taxon>
        <taxon>Dikarya</taxon>
        <taxon>Ascomycota</taxon>
        <taxon>Pezizomycotina</taxon>
        <taxon>Sordariomycetes</taxon>
        <taxon>Sordariomycetidae</taxon>
        <taxon>Sordariales</taxon>
        <taxon>Podosporaceae</taxon>
        <taxon>Podospora</taxon>
    </lineage>
</organism>
<comment type="caution">
    <text evidence="3">The sequence shown here is derived from an EMBL/GenBank/DDBJ whole genome shotgun (WGS) entry which is preliminary data.</text>
</comment>
<dbReference type="PANTHER" id="PTHR38792">
    <property type="entry name" value="BNR/ASP-BOX REPEAT DOMAIN PROTEIN (AFU_ORTHOLOGUE AFUA_7G06430)-RELATED"/>
    <property type="match status" value="1"/>
</dbReference>